<dbReference type="AlphaFoldDB" id="A0A846Y023"/>
<evidence type="ECO:0000313" key="4">
    <source>
        <dbReference type="EMBL" id="NKY51264.1"/>
    </source>
</evidence>
<dbReference type="EMBL" id="JAAXOP010000006">
    <property type="protein sequence ID" value="NKY51264.1"/>
    <property type="molecule type" value="Genomic_DNA"/>
</dbReference>
<dbReference type="SUPFAM" id="SSF51735">
    <property type="entry name" value="NAD(P)-binding Rossmann-fold domains"/>
    <property type="match status" value="1"/>
</dbReference>
<dbReference type="Gene3D" id="3.40.50.720">
    <property type="entry name" value="NAD(P)-binding Rossmann-like Domain"/>
    <property type="match status" value="1"/>
</dbReference>
<keyword evidence="2" id="KW-0560">Oxidoreductase</keyword>
<evidence type="ECO:0000256" key="2">
    <source>
        <dbReference type="ARBA" id="ARBA00023002"/>
    </source>
</evidence>
<comment type="caution">
    <text evidence="4">The sequence shown here is derived from an EMBL/GenBank/DDBJ whole genome shotgun (WGS) entry which is preliminary data.</text>
</comment>
<sequence>MGTRLTGKTALITGGARGIGRAQAVRFAEEGADVIVVDRCAPVEHSTTPGSSPADLAETVRQVEALGRRITAFEADVRDQDALDSAVAEGVAEFEHLDIVCATAGISSAGPAVELSEDAWQTMLDVNLTGVWKTCKAAIPHVLETGRGGSIVLISSIAGLRGLMSVGHYVAAKTGVVGLMRALAQELAESGIRVNTVHPANTRTTMIQNEGTMRTFCPGTEHPTQEQFEAGTASMHLLPVPMLEPVDIANACLFLASDEARYITGVTLPVDAGHCVK</sequence>
<comment type="similarity">
    <text evidence="1">Belongs to the short-chain dehydrogenases/reductases (SDR) family.</text>
</comment>
<dbReference type="RefSeq" id="WP_067872348.1">
    <property type="nucleotide sequence ID" value="NZ_JAAXOP010000006.1"/>
</dbReference>
<dbReference type="PROSITE" id="PS00061">
    <property type="entry name" value="ADH_SHORT"/>
    <property type="match status" value="1"/>
</dbReference>
<dbReference type="PRINTS" id="PR00080">
    <property type="entry name" value="SDRFAMILY"/>
</dbReference>
<evidence type="ECO:0000256" key="3">
    <source>
        <dbReference type="ARBA" id="ARBA00023027"/>
    </source>
</evidence>
<keyword evidence="5" id="KW-1185">Reference proteome</keyword>
<dbReference type="PANTHER" id="PTHR24321:SF8">
    <property type="entry name" value="ESTRADIOL 17-BETA-DEHYDROGENASE 8-RELATED"/>
    <property type="match status" value="1"/>
</dbReference>
<dbReference type="PRINTS" id="PR00081">
    <property type="entry name" value="GDHRDH"/>
</dbReference>
<dbReference type="InterPro" id="IPR036291">
    <property type="entry name" value="NAD(P)-bd_dom_sf"/>
</dbReference>
<organism evidence="4 5">
    <name type="scientific">Nocardia vermiculata</name>
    <dbReference type="NCBI Taxonomy" id="257274"/>
    <lineage>
        <taxon>Bacteria</taxon>
        <taxon>Bacillati</taxon>
        <taxon>Actinomycetota</taxon>
        <taxon>Actinomycetes</taxon>
        <taxon>Mycobacteriales</taxon>
        <taxon>Nocardiaceae</taxon>
        <taxon>Nocardia</taxon>
    </lineage>
</organism>
<dbReference type="CDD" id="cd05233">
    <property type="entry name" value="SDR_c"/>
    <property type="match status" value="1"/>
</dbReference>
<dbReference type="InterPro" id="IPR002347">
    <property type="entry name" value="SDR_fam"/>
</dbReference>
<reference evidence="4 5" key="1">
    <citation type="submission" date="2020-04" db="EMBL/GenBank/DDBJ databases">
        <title>MicrobeNet Type strains.</title>
        <authorList>
            <person name="Nicholson A.C."/>
        </authorList>
    </citation>
    <scope>NUCLEOTIDE SEQUENCE [LARGE SCALE GENOMIC DNA]</scope>
    <source>
        <strain evidence="4 5">JCM 12354</strain>
    </source>
</reference>
<dbReference type="NCBIfam" id="TIGR03971">
    <property type="entry name" value="SDR_subfam_1"/>
    <property type="match status" value="1"/>
</dbReference>
<protein>
    <submittedName>
        <fullName evidence="4">Mycofactocin-coupled SDR family oxidoreductase</fullName>
    </submittedName>
</protein>
<evidence type="ECO:0000313" key="5">
    <source>
        <dbReference type="Proteomes" id="UP000565711"/>
    </source>
</evidence>
<accession>A0A846Y023</accession>
<dbReference type="InterPro" id="IPR023985">
    <property type="entry name" value="SDR_subfam_1"/>
</dbReference>
<dbReference type="InterPro" id="IPR020904">
    <property type="entry name" value="Sc_DH/Rdtase_CS"/>
</dbReference>
<name>A0A846Y023_9NOCA</name>
<dbReference type="PANTHER" id="PTHR24321">
    <property type="entry name" value="DEHYDROGENASES, SHORT CHAIN"/>
    <property type="match status" value="1"/>
</dbReference>
<gene>
    <name evidence="4" type="ORF">HGA08_13655</name>
</gene>
<dbReference type="Pfam" id="PF13561">
    <property type="entry name" value="adh_short_C2"/>
    <property type="match status" value="1"/>
</dbReference>
<keyword evidence="3" id="KW-0520">NAD</keyword>
<dbReference type="GO" id="GO:0016491">
    <property type="term" value="F:oxidoreductase activity"/>
    <property type="evidence" value="ECO:0007669"/>
    <property type="project" value="UniProtKB-KW"/>
</dbReference>
<dbReference type="FunFam" id="3.40.50.720:FF:000084">
    <property type="entry name" value="Short-chain dehydrogenase reductase"/>
    <property type="match status" value="1"/>
</dbReference>
<dbReference type="Proteomes" id="UP000565711">
    <property type="component" value="Unassembled WGS sequence"/>
</dbReference>
<proteinExistence type="inferred from homology"/>
<evidence type="ECO:0000256" key="1">
    <source>
        <dbReference type="ARBA" id="ARBA00006484"/>
    </source>
</evidence>
<dbReference type="NCBIfam" id="NF009467">
    <property type="entry name" value="PRK12826.1-3"/>
    <property type="match status" value="1"/>
</dbReference>